<reference evidence="1" key="3">
    <citation type="submission" date="2023-05" db="EMBL/GenBank/DDBJ databases">
        <authorList>
            <person name="Smith C.H."/>
        </authorList>
    </citation>
    <scope>NUCLEOTIDE SEQUENCE</scope>
    <source>
        <strain evidence="1">CHS0354</strain>
        <tissue evidence="1">Mantle</tissue>
    </source>
</reference>
<dbReference type="AlphaFoldDB" id="A0AAE0T7T7"/>
<keyword evidence="2" id="KW-1185">Reference proteome</keyword>
<proteinExistence type="predicted"/>
<dbReference type="SUPFAM" id="SSF53756">
    <property type="entry name" value="UDP-Glycosyltransferase/glycogen phosphorylase"/>
    <property type="match status" value="1"/>
</dbReference>
<organism evidence="1 2">
    <name type="scientific">Potamilus streckersoni</name>
    <dbReference type="NCBI Taxonomy" id="2493646"/>
    <lineage>
        <taxon>Eukaryota</taxon>
        <taxon>Metazoa</taxon>
        <taxon>Spiralia</taxon>
        <taxon>Lophotrochozoa</taxon>
        <taxon>Mollusca</taxon>
        <taxon>Bivalvia</taxon>
        <taxon>Autobranchia</taxon>
        <taxon>Heteroconchia</taxon>
        <taxon>Palaeoheterodonta</taxon>
        <taxon>Unionida</taxon>
        <taxon>Unionoidea</taxon>
        <taxon>Unionidae</taxon>
        <taxon>Ambleminae</taxon>
        <taxon>Lampsilini</taxon>
        <taxon>Potamilus</taxon>
    </lineage>
</organism>
<dbReference type="Proteomes" id="UP001195483">
    <property type="component" value="Unassembled WGS sequence"/>
</dbReference>
<dbReference type="Gene3D" id="3.40.50.2000">
    <property type="entry name" value="Glycogen Phosphorylase B"/>
    <property type="match status" value="1"/>
</dbReference>
<evidence type="ECO:0000313" key="2">
    <source>
        <dbReference type="Proteomes" id="UP001195483"/>
    </source>
</evidence>
<reference evidence="1" key="2">
    <citation type="journal article" date="2021" name="Genome Biol. Evol.">
        <title>Developing a high-quality reference genome for a parasitic bivalve with doubly uniparental inheritance (Bivalvia: Unionida).</title>
        <authorList>
            <person name="Smith C.H."/>
        </authorList>
    </citation>
    <scope>NUCLEOTIDE SEQUENCE</scope>
    <source>
        <strain evidence="1">CHS0354</strain>
        <tissue evidence="1">Mantle</tissue>
    </source>
</reference>
<protein>
    <recommendedName>
        <fullName evidence="3">Glycosyltransferase subfamily 4-like N-terminal domain-containing protein</fullName>
    </recommendedName>
</protein>
<reference evidence="1" key="1">
    <citation type="journal article" date="2021" name="Genome Biol. Evol.">
        <title>A High-Quality Reference Genome for a Parasitic Bivalve with Doubly Uniparental Inheritance (Bivalvia: Unionida).</title>
        <authorList>
            <person name="Smith C.H."/>
        </authorList>
    </citation>
    <scope>NUCLEOTIDE SEQUENCE</scope>
    <source>
        <strain evidence="1">CHS0354</strain>
    </source>
</reference>
<sequence length="427" mass="49752">MNEPIVLKEEKVILIIAYAFPPVSSAIGTRSFKLAKYLKWVGWKPIVLTIERGLTHNFDQSLFDELETCNIETIRVGGFENRTRIPNDPFTNPYRFLDRFLYVPDPYIKIEPFAIEAALPVLNKPQYIDFIYAFGHPWSAHNIAIKLKYMYSIPIALDFSLPWVDHINSKYPTFLHKILSGKYERDSIRFADMIITSNRYIKELVVKKYFGIINHEKIVIIPNGYDELDFKSVQSQSKEPFLLTYYGDLQNELCNKPFIQAVKNFIDHFNLTPEKFKVHFMGNTKKAYLKYIRSLKLSDFFVSYENLQYKEIIQKCESSHAFWISETSHPHSKAIATFKLQFLIGFKKPILGLVSDDYLKSLISKTGGYSAERLNANDIADNLGKLYTNQKRNDTTGFNEDLYTSHNYNMITRELSKIISRLLLLNF</sequence>
<evidence type="ECO:0000313" key="1">
    <source>
        <dbReference type="EMBL" id="KAK3604894.1"/>
    </source>
</evidence>
<name>A0AAE0T7T7_9BIVA</name>
<accession>A0AAE0T7T7</accession>
<evidence type="ECO:0008006" key="3">
    <source>
        <dbReference type="Google" id="ProtNLM"/>
    </source>
</evidence>
<comment type="caution">
    <text evidence="1">The sequence shown here is derived from an EMBL/GenBank/DDBJ whole genome shotgun (WGS) entry which is preliminary data.</text>
</comment>
<dbReference type="EMBL" id="JAEAOA010000085">
    <property type="protein sequence ID" value="KAK3604894.1"/>
    <property type="molecule type" value="Genomic_DNA"/>
</dbReference>
<gene>
    <name evidence="1" type="ORF">CHS0354_000557</name>
</gene>